<feature type="non-terminal residue" evidence="2">
    <location>
        <position position="370"/>
    </location>
</feature>
<dbReference type="EMBL" id="LAZR01030353">
    <property type="protein sequence ID" value="KKL56856.1"/>
    <property type="molecule type" value="Genomic_DNA"/>
</dbReference>
<reference evidence="2" key="1">
    <citation type="journal article" date="2015" name="Nature">
        <title>Complex archaea that bridge the gap between prokaryotes and eukaryotes.</title>
        <authorList>
            <person name="Spang A."/>
            <person name="Saw J.H."/>
            <person name="Jorgensen S.L."/>
            <person name="Zaremba-Niedzwiedzka K."/>
            <person name="Martijn J."/>
            <person name="Lind A.E."/>
            <person name="van Eijk R."/>
            <person name="Schleper C."/>
            <person name="Guy L."/>
            <person name="Ettema T.J."/>
        </authorList>
    </citation>
    <scope>NUCLEOTIDE SEQUENCE</scope>
</reference>
<gene>
    <name evidence="2" type="ORF">LCGC14_2241250</name>
</gene>
<dbReference type="AlphaFoldDB" id="A0A0F9DSY5"/>
<sequence>MDREFGAGYDPVVSADNDAFRAALGSGTWTNTAHRFVQWFKAAGVGVTSVGRRSLSPTGLLFDQTYRWWLFWIHFDGTLITNQRIAILIMGGRTIAIEQDTDTSTYKIALGSFAGDVWTGIGVSSRTYSVHDNLLMRFQTDGSRHKLWIEDIDDGTPSLDLEIDVADALEAVSPDFDLRNGHGAVNALASGQDVYWRRMQAWQSNSESDRPDIQRQGASQVFFQVMHPNADTAEDDFSKHGGPPSPDEKWNYWNDMAAVDETEYLLADSSADRQQVSALPACASAHNGTVGGVMWHLRCRAATSAKIAVAFARIKDDGGSASEVELPNEASGAYDAKAAGFRDPPDGGSWEDFIHTDSIFNSPSASQQLS</sequence>
<protein>
    <submittedName>
        <fullName evidence="2">Uncharacterized protein</fullName>
    </submittedName>
</protein>
<evidence type="ECO:0000313" key="2">
    <source>
        <dbReference type="EMBL" id="KKL56856.1"/>
    </source>
</evidence>
<name>A0A0F9DSY5_9ZZZZ</name>
<feature type="region of interest" description="Disordered" evidence="1">
    <location>
        <begin position="319"/>
        <end position="354"/>
    </location>
</feature>
<comment type="caution">
    <text evidence="2">The sequence shown here is derived from an EMBL/GenBank/DDBJ whole genome shotgun (WGS) entry which is preliminary data.</text>
</comment>
<accession>A0A0F9DSY5</accession>
<proteinExistence type="predicted"/>
<evidence type="ECO:0000256" key="1">
    <source>
        <dbReference type="SAM" id="MobiDB-lite"/>
    </source>
</evidence>
<organism evidence="2">
    <name type="scientific">marine sediment metagenome</name>
    <dbReference type="NCBI Taxonomy" id="412755"/>
    <lineage>
        <taxon>unclassified sequences</taxon>
        <taxon>metagenomes</taxon>
        <taxon>ecological metagenomes</taxon>
    </lineage>
</organism>